<dbReference type="EMBL" id="LFNG01000016">
    <property type="protein sequence ID" value="KMQ70540.1"/>
    <property type="molecule type" value="Genomic_DNA"/>
</dbReference>
<dbReference type="STRING" id="1304281.ACM44_11485"/>
<proteinExistence type="predicted"/>
<keyword evidence="2" id="KW-1185">Reference proteome</keyword>
<reference evidence="1 2" key="1">
    <citation type="journal article" date="2004" name="Int. J. Syst. Evol. Microbiol.">
        <title>Kaistella koreensis gen. nov., sp. nov., a novel member of the Chryseobacterium-Bergeyella-Riemerella branch.</title>
        <authorList>
            <person name="Kim M.K."/>
            <person name="Im W.T."/>
            <person name="Shin Y.K."/>
            <person name="Lim J.H."/>
            <person name="Kim S.H."/>
            <person name="Lee B.C."/>
            <person name="Park M.Y."/>
            <person name="Lee K.Y."/>
            <person name="Lee S.T."/>
        </authorList>
    </citation>
    <scope>NUCLEOTIDE SEQUENCE [LARGE SCALE GENOMIC DNA]</scope>
    <source>
        <strain evidence="1 2">CCUG 49689</strain>
    </source>
</reference>
<dbReference type="OrthoDB" id="1259979at2"/>
<protein>
    <submittedName>
        <fullName evidence="1">Uncharacterized protein</fullName>
    </submittedName>
</protein>
<gene>
    <name evidence="1" type="ORF">ACM44_11485</name>
</gene>
<evidence type="ECO:0000313" key="2">
    <source>
        <dbReference type="Proteomes" id="UP000035900"/>
    </source>
</evidence>
<dbReference type="Proteomes" id="UP000035900">
    <property type="component" value="Unassembled WGS sequence"/>
</dbReference>
<sequence length="148" mass="16942">MNYTVVGLFPSQENAKKVSASLEHAGFKNEDYIIYRTDRENTPEERKNFWERLFGTAQNEAEKIEAEKLITSVQVQNEEELEDAKKTFAQNDAVNIYEFKDMTIEEAKNLSYIKKIVELRAKSQIYAIPEISLSSGNINEGINAEVKA</sequence>
<evidence type="ECO:0000313" key="1">
    <source>
        <dbReference type="EMBL" id="KMQ70540.1"/>
    </source>
</evidence>
<organism evidence="1 2">
    <name type="scientific">Chryseobacterium koreense CCUG 49689</name>
    <dbReference type="NCBI Taxonomy" id="1304281"/>
    <lineage>
        <taxon>Bacteria</taxon>
        <taxon>Pseudomonadati</taxon>
        <taxon>Bacteroidota</taxon>
        <taxon>Flavobacteriia</taxon>
        <taxon>Flavobacteriales</taxon>
        <taxon>Weeksellaceae</taxon>
        <taxon>Chryseobacterium group</taxon>
        <taxon>Chryseobacterium</taxon>
    </lineage>
</organism>
<dbReference type="PATRIC" id="fig|1304281.5.peg.2466"/>
<dbReference type="AlphaFoldDB" id="A0A0J7LN75"/>
<dbReference type="RefSeq" id="WP_048500186.1">
    <property type="nucleotide sequence ID" value="NZ_LFNG01000016.1"/>
</dbReference>
<accession>A0A0J7LN75</accession>
<comment type="caution">
    <text evidence="1">The sequence shown here is derived from an EMBL/GenBank/DDBJ whole genome shotgun (WGS) entry which is preliminary data.</text>
</comment>
<name>A0A0J7LN75_9FLAO</name>